<proteinExistence type="predicted"/>
<keyword evidence="2" id="KW-0472">Membrane</keyword>
<feature type="domain" description="SGNH hydrolase-type esterase" evidence="3">
    <location>
        <begin position="135"/>
        <end position="302"/>
    </location>
</feature>
<dbReference type="EMBL" id="JAOQKE010000012">
    <property type="protein sequence ID" value="MCU6725661.1"/>
    <property type="molecule type" value="Genomic_DNA"/>
</dbReference>
<feature type="transmembrane region" description="Helical" evidence="2">
    <location>
        <begin position="21"/>
        <end position="41"/>
    </location>
</feature>
<dbReference type="Pfam" id="PF13472">
    <property type="entry name" value="Lipase_GDSL_2"/>
    <property type="match status" value="1"/>
</dbReference>
<evidence type="ECO:0000256" key="2">
    <source>
        <dbReference type="SAM" id="Phobius"/>
    </source>
</evidence>
<name>A0ABT2SMZ1_9FIRM</name>
<comment type="caution">
    <text evidence="4">The sequence shown here is derived from an EMBL/GenBank/DDBJ whole genome shotgun (WGS) entry which is preliminary data.</text>
</comment>
<evidence type="ECO:0000313" key="5">
    <source>
        <dbReference type="Proteomes" id="UP001652338"/>
    </source>
</evidence>
<feature type="compositionally biased region" description="Low complexity" evidence="1">
    <location>
        <begin position="82"/>
        <end position="94"/>
    </location>
</feature>
<sequence>MAQKKKRPTAKERRNGFIINVLTLIVLILLVFEGKSLISLFSSQTIQERIKSEESEVFAGANLTEAQSEVQTEAGSEKQTDASSAQSEASTEAQTDAVVTDLATGLPNDDASYLDVVVPAQETPVDDSYFEDAVFIGDSRMQGFRNLSGITKGSFVTAVGMELENFYTDDQIATANGNVKVLDALKNLNFSKIYMMLGTNELGAYDMSQVGDSYRQVLNDIKQLSSSPNPIVYVYSVIYVDESLVTTGDYVNNANVDAVNEEILKMCREEGYHYINLNEVLSNGSHGLISGSAEDGIHLNAEYCKDWLNYTKTHYIPGV</sequence>
<keyword evidence="2" id="KW-1133">Transmembrane helix</keyword>
<dbReference type="SUPFAM" id="SSF52266">
    <property type="entry name" value="SGNH hydrolase"/>
    <property type="match status" value="1"/>
</dbReference>
<dbReference type="Proteomes" id="UP001652338">
    <property type="component" value="Unassembled WGS sequence"/>
</dbReference>
<feature type="region of interest" description="Disordered" evidence="1">
    <location>
        <begin position="68"/>
        <end position="94"/>
    </location>
</feature>
<accession>A0ABT2SMZ1</accession>
<dbReference type="Gene3D" id="3.40.50.1110">
    <property type="entry name" value="SGNH hydrolase"/>
    <property type="match status" value="1"/>
</dbReference>
<dbReference type="InterPro" id="IPR036514">
    <property type="entry name" value="SGNH_hydro_sf"/>
</dbReference>
<evidence type="ECO:0000256" key="1">
    <source>
        <dbReference type="SAM" id="MobiDB-lite"/>
    </source>
</evidence>
<keyword evidence="5" id="KW-1185">Reference proteome</keyword>
<reference evidence="4 5" key="1">
    <citation type="journal article" date="2021" name="ISME Commun">
        <title>Automated analysis of genomic sequences facilitates high-throughput and comprehensive description of bacteria.</title>
        <authorList>
            <person name="Hitch T.C.A."/>
        </authorList>
    </citation>
    <scope>NUCLEOTIDE SEQUENCE [LARGE SCALE GENOMIC DNA]</scope>
    <source>
        <strain evidence="4 5">Sanger_29</strain>
    </source>
</reference>
<organism evidence="4 5">
    <name type="scientific">Muricoprocola aceti</name>
    <dbReference type="NCBI Taxonomy" id="2981772"/>
    <lineage>
        <taxon>Bacteria</taxon>
        <taxon>Bacillati</taxon>
        <taxon>Bacillota</taxon>
        <taxon>Clostridia</taxon>
        <taxon>Lachnospirales</taxon>
        <taxon>Lachnospiraceae</taxon>
        <taxon>Muricoprocola</taxon>
    </lineage>
</organism>
<dbReference type="InterPro" id="IPR013830">
    <property type="entry name" value="SGNH_hydro"/>
</dbReference>
<dbReference type="RefSeq" id="WP_117447572.1">
    <property type="nucleotide sequence ID" value="NZ_JAOQKE010000012.1"/>
</dbReference>
<gene>
    <name evidence="4" type="ORF">OCV47_09905</name>
</gene>
<evidence type="ECO:0000313" key="4">
    <source>
        <dbReference type="EMBL" id="MCU6725661.1"/>
    </source>
</evidence>
<protein>
    <submittedName>
        <fullName evidence="4">GDSL-type esterase/lipase family protein</fullName>
    </submittedName>
</protein>
<keyword evidence="2" id="KW-0812">Transmembrane</keyword>
<evidence type="ECO:0000259" key="3">
    <source>
        <dbReference type="Pfam" id="PF13472"/>
    </source>
</evidence>